<evidence type="ECO:0000313" key="1">
    <source>
        <dbReference type="EMBL" id="DAG05761.1"/>
    </source>
</evidence>
<protein>
    <submittedName>
        <fullName evidence="1">Uncharacterized protein</fullName>
    </submittedName>
</protein>
<accession>A0A8S5VG51</accession>
<dbReference type="EMBL" id="BK016264">
    <property type="protein sequence ID" value="DAG05761.1"/>
    <property type="molecule type" value="Genomic_DNA"/>
</dbReference>
<sequence>MSIELPRDAEGREIPLDTVVLFSRSGEAHNIVRWVYTTDFETWTESNMWRAIAENHRALDPELVYLTPPDSWEKLEEDLSEAGDARYQEACAYFRRDKDEDGCTSCPGGEDGCGRIAMRDILTRIRKLRGDTDAD</sequence>
<organism evidence="1">
    <name type="scientific">Siphoviridae sp. ctjbm8</name>
    <dbReference type="NCBI Taxonomy" id="2825634"/>
    <lineage>
        <taxon>Viruses</taxon>
        <taxon>Duplodnaviria</taxon>
        <taxon>Heunggongvirae</taxon>
        <taxon>Uroviricota</taxon>
        <taxon>Caudoviricetes</taxon>
    </lineage>
</organism>
<reference evidence="1" key="1">
    <citation type="journal article" date="2021" name="Proc. Natl. Acad. Sci. U.S.A.">
        <title>A Catalog of Tens of Thousands of Viruses from Human Metagenomes Reveals Hidden Associations with Chronic Diseases.</title>
        <authorList>
            <person name="Tisza M.J."/>
            <person name="Buck C.B."/>
        </authorList>
    </citation>
    <scope>NUCLEOTIDE SEQUENCE</scope>
    <source>
        <strain evidence="1">Ctjbm8</strain>
    </source>
</reference>
<proteinExistence type="predicted"/>
<name>A0A8S5VG51_9CAUD</name>